<name>A0A502D1Q7_9MICO</name>
<comment type="caution">
    <text evidence="2">The sequence shown here is derived from an EMBL/GenBank/DDBJ whole genome shotgun (WGS) entry which is preliminary data.</text>
</comment>
<evidence type="ECO:0000313" key="3">
    <source>
        <dbReference type="Proteomes" id="UP000317722"/>
    </source>
</evidence>
<organism evidence="2 3">
    <name type="scientific">Pedococcus bigeumensis</name>
    <dbReference type="NCBI Taxonomy" id="433644"/>
    <lineage>
        <taxon>Bacteria</taxon>
        <taxon>Bacillati</taxon>
        <taxon>Actinomycetota</taxon>
        <taxon>Actinomycetes</taxon>
        <taxon>Micrococcales</taxon>
        <taxon>Intrasporangiaceae</taxon>
        <taxon>Pedococcus</taxon>
    </lineage>
</organism>
<evidence type="ECO:0000313" key="2">
    <source>
        <dbReference type="EMBL" id="TPG19695.1"/>
    </source>
</evidence>
<protein>
    <submittedName>
        <fullName evidence="2">Uncharacterized protein</fullName>
    </submittedName>
</protein>
<proteinExistence type="predicted"/>
<dbReference type="EMBL" id="RCZM01000001">
    <property type="protein sequence ID" value="TPG19695.1"/>
    <property type="molecule type" value="Genomic_DNA"/>
</dbReference>
<reference evidence="2 3" key="1">
    <citation type="journal article" date="2019" name="Environ. Microbiol.">
        <title>Species interactions and distinct microbial communities in high Arctic permafrost affected cryosols are associated with the CH4 and CO2 gas fluxes.</title>
        <authorList>
            <person name="Altshuler I."/>
            <person name="Hamel J."/>
            <person name="Turney S."/>
            <person name="Magnuson E."/>
            <person name="Levesque R."/>
            <person name="Greer C."/>
            <person name="Whyte L.G."/>
        </authorList>
    </citation>
    <scope>NUCLEOTIDE SEQUENCE [LARGE SCALE GENOMIC DNA]</scope>
    <source>
        <strain evidence="2 3">S9.3A</strain>
    </source>
</reference>
<keyword evidence="3" id="KW-1185">Reference proteome</keyword>
<feature type="region of interest" description="Disordered" evidence="1">
    <location>
        <begin position="91"/>
        <end position="119"/>
    </location>
</feature>
<feature type="compositionally biased region" description="Low complexity" evidence="1">
    <location>
        <begin position="95"/>
        <end position="113"/>
    </location>
</feature>
<dbReference type="Proteomes" id="UP000317722">
    <property type="component" value="Unassembled WGS sequence"/>
</dbReference>
<gene>
    <name evidence="2" type="ORF">EAH86_04455</name>
</gene>
<accession>A0A502D1Q7</accession>
<dbReference type="AlphaFoldDB" id="A0A502D1Q7"/>
<evidence type="ECO:0000256" key="1">
    <source>
        <dbReference type="SAM" id="MobiDB-lite"/>
    </source>
</evidence>
<sequence length="119" mass="12115">MDRAVQLLAGHAVRDPRLRELGLLRRQPRAAALTGVERAGVPTVAARRGTAARRVATPVTPVTPVTTRATSGTATRGAFSARRAGAVTAWARGPTTSTGSAGGATTTTRRGTTVLATSA</sequence>